<protein>
    <submittedName>
        <fullName evidence="1">Uncharacterized protein</fullName>
    </submittedName>
</protein>
<reference evidence="1 2" key="1">
    <citation type="submission" date="2018-11" db="EMBL/GenBank/DDBJ databases">
        <title>Whole genome sequence of Streptomyces chrestomyceticus NBRC 13444(T).</title>
        <authorList>
            <person name="Komaki H."/>
            <person name="Tamura T."/>
        </authorList>
    </citation>
    <scope>NUCLEOTIDE SEQUENCE [LARGE SCALE GENOMIC DNA]</scope>
    <source>
        <strain evidence="1 2">NBRC 13444</strain>
    </source>
</reference>
<gene>
    <name evidence="1" type="ORF">OEIGOIKO_00208</name>
</gene>
<comment type="caution">
    <text evidence="1">The sequence shown here is derived from an EMBL/GenBank/DDBJ whole genome shotgun (WGS) entry which is preliminary data.</text>
</comment>
<sequence>MTVSNLHATEVRWGCVAVDLPADDPANALTDSVEAGEGAAEFGFVKARNNLLAASPSFRRNTLPASGSFTLMLEDISISSLQGGWLA</sequence>
<dbReference type="AlphaFoldDB" id="A0A7U9KNH1"/>
<accession>A0A7U9KNH1</accession>
<dbReference type="EMBL" id="BHZC01000001">
    <property type="protein sequence ID" value="GCD32494.1"/>
    <property type="molecule type" value="Genomic_DNA"/>
</dbReference>
<organism evidence="1 2">
    <name type="scientific">Streptomyces chrestomyceticus JCM 4735</name>
    <dbReference type="NCBI Taxonomy" id="1306181"/>
    <lineage>
        <taxon>Bacteria</taxon>
        <taxon>Bacillati</taxon>
        <taxon>Actinomycetota</taxon>
        <taxon>Actinomycetes</taxon>
        <taxon>Kitasatosporales</taxon>
        <taxon>Streptomycetaceae</taxon>
        <taxon>Streptomyces</taxon>
    </lineage>
</organism>
<name>A0A7U9KNH1_9ACTN</name>
<evidence type="ECO:0000313" key="2">
    <source>
        <dbReference type="Proteomes" id="UP000287830"/>
    </source>
</evidence>
<dbReference type="Proteomes" id="UP000287830">
    <property type="component" value="Unassembled WGS sequence"/>
</dbReference>
<proteinExistence type="predicted"/>
<evidence type="ECO:0000313" key="1">
    <source>
        <dbReference type="EMBL" id="GCD32494.1"/>
    </source>
</evidence>